<evidence type="ECO:0000313" key="3">
    <source>
        <dbReference type="EMBL" id="GAA0185382.1"/>
    </source>
</evidence>
<evidence type="ECO:0000256" key="2">
    <source>
        <dbReference type="SAM" id="MobiDB-lite"/>
    </source>
</evidence>
<keyword evidence="4" id="KW-1185">Reference proteome</keyword>
<accession>A0AAV3RYE1</accession>
<feature type="region of interest" description="Disordered" evidence="2">
    <location>
        <begin position="451"/>
        <end position="478"/>
    </location>
</feature>
<dbReference type="Proteomes" id="UP001454036">
    <property type="component" value="Unassembled WGS sequence"/>
</dbReference>
<evidence type="ECO:0000256" key="1">
    <source>
        <dbReference type="SAM" id="Coils"/>
    </source>
</evidence>
<feature type="compositionally biased region" description="Basic and acidic residues" evidence="2">
    <location>
        <begin position="452"/>
        <end position="469"/>
    </location>
</feature>
<dbReference type="AlphaFoldDB" id="A0AAV3RYE1"/>
<sequence length="617" mass="72053">MDNILNQIEHRFSYNSIVIGVLRSAMDKTHEKLQSKYDGPIEFLHERSKFYELSAILVESVLNIMQEEIDIIKNNGETIRLDLMEIEHWLQGRVKQTKSSLVEKDKELKDKIENELRLKEALDLKEKELIYLREKLEAEQSKRENEAEDFDESIIFSIDQHEHNRDDIIQDEEFSVFDSERAEQNEVIQQMSSDINILIGTLDYTFGRMHKAQILPLEKKWKCAIEKDIVSMFIRGFLKDIKQKIEVKMEGTTFLNHSSTMNEEIRNLIQERDCENSKNVIVDKKASMSDSPIKLKRDIESLRQQCDDQRVETFFLEEIYQLLFQGLSEGLCSIKDGLINRECLGNRFLEEGGIVRNESINLSKNPLSMKMAKTSASCISLQKLETLKGLLKVDVCMVYLTEMARTWRMEIDAYHLENLLREDIYQFVVMEMAKGDQNKLSKNMHSSENTYVDEHEIHNSKRQEDNNDSRHRHQRERSQYVHVKNSNFAMKIACTDSVLLPHIDLDQLVNNFEKIVQDKVERNSLRMVDLKHQMLELVTLVVSLRKENSLYKKAFLHRCKNLALAEAEVDLLGDQVDRTGNMLKTAYQLLDQNSSSLSNYNEVSDLMKLINNELALV</sequence>
<protein>
    <recommendedName>
        <fullName evidence="5">WPP domain-associated protein</fullName>
    </recommendedName>
</protein>
<proteinExistence type="predicted"/>
<organism evidence="3 4">
    <name type="scientific">Lithospermum erythrorhizon</name>
    <name type="common">Purple gromwell</name>
    <name type="synonym">Lithospermum officinale var. erythrorhizon</name>
    <dbReference type="NCBI Taxonomy" id="34254"/>
    <lineage>
        <taxon>Eukaryota</taxon>
        <taxon>Viridiplantae</taxon>
        <taxon>Streptophyta</taxon>
        <taxon>Embryophyta</taxon>
        <taxon>Tracheophyta</taxon>
        <taxon>Spermatophyta</taxon>
        <taxon>Magnoliopsida</taxon>
        <taxon>eudicotyledons</taxon>
        <taxon>Gunneridae</taxon>
        <taxon>Pentapetalae</taxon>
        <taxon>asterids</taxon>
        <taxon>lamiids</taxon>
        <taxon>Boraginales</taxon>
        <taxon>Boraginaceae</taxon>
        <taxon>Boraginoideae</taxon>
        <taxon>Lithospermeae</taxon>
        <taxon>Lithospermum</taxon>
    </lineage>
</organism>
<dbReference type="EMBL" id="BAABME010012669">
    <property type="protein sequence ID" value="GAA0185382.1"/>
    <property type="molecule type" value="Genomic_DNA"/>
</dbReference>
<dbReference type="InterPro" id="IPR037490">
    <property type="entry name" value="WAP"/>
</dbReference>
<feature type="coiled-coil region" evidence="1">
    <location>
        <begin position="102"/>
        <end position="153"/>
    </location>
</feature>
<keyword evidence="1" id="KW-0175">Coiled coil</keyword>
<evidence type="ECO:0008006" key="5">
    <source>
        <dbReference type="Google" id="ProtNLM"/>
    </source>
</evidence>
<name>A0AAV3RYE1_LITER</name>
<evidence type="ECO:0000313" key="4">
    <source>
        <dbReference type="Proteomes" id="UP001454036"/>
    </source>
</evidence>
<dbReference type="PANTHER" id="PTHR33883:SF7">
    <property type="entry name" value="OS04G0521600 PROTEIN"/>
    <property type="match status" value="1"/>
</dbReference>
<comment type="caution">
    <text evidence="3">The sequence shown here is derived from an EMBL/GenBank/DDBJ whole genome shotgun (WGS) entry which is preliminary data.</text>
</comment>
<gene>
    <name evidence="3" type="ORF">LIER_32670</name>
</gene>
<reference evidence="3 4" key="1">
    <citation type="submission" date="2024-01" db="EMBL/GenBank/DDBJ databases">
        <title>The complete chloroplast genome sequence of Lithospermum erythrorhizon: insights into the phylogenetic relationship among Boraginaceae species and the maternal lineages of purple gromwells.</title>
        <authorList>
            <person name="Okada T."/>
            <person name="Watanabe K."/>
        </authorList>
    </citation>
    <scope>NUCLEOTIDE SEQUENCE [LARGE SCALE GENOMIC DNA]</scope>
</reference>
<dbReference type="PANTHER" id="PTHR33883">
    <property type="entry name" value="WPP DOMAIN-ASSOCIATED PROTEIN"/>
    <property type="match status" value="1"/>
</dbReference>